<comment type="similarity">
    <text evidence="10">Belongs to the peroxiredoxin family. BCP/PrxQ subfamily.</text>
</comment>
<dbReference type="RefSeq" id="WP_015441339.1">
    <property type="nucleotide sequence ID" value="NC_020520.1"/>
</dbReference>
<dbReference type="AlphaFoldDB" id="A0A6C7E7R1"/>
<dbReference type="CDD" id="cd03017">
    <property type="entry name" value="PRX_BCP"/>
    <property type="match status" value="1"/>
</dbReference>
<dbReference type="PROSITE" id="PS51352">
    <property type="entry name" value="THIOREDOXIN_2"/>
    <property type="match status" value="1"/>
</dbReference>
<evidence type="ECO:0000256" key="2">
    <source>
        <dbReference type="ARBA" id="ARBA00011245"/>
    </source>
</evidence>
<evidence type="ECO:0000313" key="15">
    <source>
        <dbReference type="Proteomes" id="UP000011863"/>
    </source>
</evidence>
<dbReference type="EMBL" id="AP012057">
    <property type="protein sequence ID" value="BAN02092.1"/>
    <property type="molecule type" value="Genomic_DNA"/>
</dbReference>
<evidence type="ECO:0000256" key="11">
    <source>
        <dbReference type="ARBA" id="ARBA00041373"/>
    </source>
</evidence>
<dbReference type="GO" id="GO:0045454">
    <property type="term" value="P:cell redox homeostasis"/>
    <property type="evidence" value="ECO:0007669"/>
    <property type="project" value="TreeGrafter"/>
</dbReference>
<keyword evidence="6 14" id="KW-0560">Oxidoreductase</keyword>
<organism evidence="14 15">
    <name type="scientific">Ilumatobacter coccineus (strain NBRC 103263 / KCTC 29153 / YM16-304)</name>
    <dbReference type="NCBI Taxonomy" id="1313172"/>
    <lineage>
        <taxon>Bacteria</taxon>
        <taxon>Bacillati</taxon>
        <taxon>Actinomycetota</taxon>
        <taxon>Acidimicrobiia</taxon>
        <taxon>Acidimicrobiales</taxon>
        <taxon>Ilumatobacteraceae</taxon>
        <taxon>Ilumatobacter</taxon>
    </lineage>
</organism>
<evidence type="ECO:0000313" key="14">
    <source>
        <dbReference type="EMBL" id="BAN02092.1"/>
    </source>
</evidence>
<dbReference type="InterPro" id="IPR013766">
    <property type="entry name" value="Thioredoxin_domain"/>
</dbReference>
<sequence length="157" mass="17092">MPTPAATPAEGKKAPAFTLLDQNETKVQLSKLAGRKRLVYFYPRASTPGCTTQACGLRDIAGEIGDTVILGISPDKPASLKKFDDKYDLGFTLLSDLDHAIAEKYGVWVEKKNYGKTYMGVQRSAFLLDEDGKVIKAWPKISPKDTPTNLLAALAES</sequence>
<dbReference type="SUPFAM" id="SSF52833">
    <property type="entry name" value="Thioredoxin-like"/>
    <property type="match status" value="1"/>
</dbReference>
<dbReference type="NCBIfam" id="NF006960">
    <property type="entry name" value="PRK09437.1"/>
    <property type="match status" value="1"/>
</dbReference>
<evidence type="ECO:0000259" key="13">
    <source>
        <dbReference type="PROSITE" id="PS51352"/>
    </source>
</evidence>
<dbReference type="Proteomes" id="UP000011863">
    <property type="component" value="Chromosome"/>
</dbReference>
<dbReference type="InterPro" id="IPR050924">
    <property type="entry name" value="Peroxiredoxin_BCP/PrxQ"/>
</dbReference>
<dbReference type="GO" id="GO:0008379">
    <property type="term" value="F:thioredoxin peroxidase activity"/>
    <property type="evidence" value="ECO:0007669"/>
    <property type="project" value="TreeGrafter"/>
</dbReference>
<dbReference type="PANTHER" id="PTHR42801:SF4">
    <property type="entry name" value="AHPC_TSA FAMILY PROTEIN"/>
    <property type="match status" value="1"/>
</dbReference>
<proteinExistence type="inferred from homology"/>
<keyword evidence="15" id="KW-1185">Reference proteome</keyword>
<keyword evidence="8" id="KW-0676">Redox-active center</keyword>
<accession>A0A6C7E7R1</accession>
<evidence type="ECO:0000256" key="9">
    <source>
        <dbReference type="ARBA" id="ARBA00032824"/>
    </source>
</evidence>
<dbReference type="OrthoDB" id="9812811at2"/>
<keyword evidence="7" id="KW-1015">Disulfide bond</keyword>
<feature type="domain" description="Thioredoxin" evidence="13">
    <location>
        <begin position="8"/>
        <end position="157"/>
    </location>
</feature>
<dbReference type="Gene3D" id="3.40.30.10">
    <property type="entry name" value="Glutaredoxin"/>
    <property type="match status" value="1"/>
</dbReference>
<dbReference type="GO" id="GO:0034599">
    <property type="term" value="P:cellular response to oxidative stress"/>
    <property type="evidence" value="ECO:0007669"/>
    <property type="project" value="TreeGrafter"/>
</dbReference>
<evidence type="ECO:0000256" key="4">
    <source>
        <dbReference type="ARBA" id="ARBA00022559"/>
    </source>
</evidence>
<evidence type="ECO:0000256" key="12">
    <source>
        <dbReference type="ARBA" id="ARBA00049091"/>
    </source>
</evidence>
<dbReference type="FunFam" id="3.40.30.10:FF:000007">
    <property type="entry name" value="Thioredoxin-dependent thiol peroxidase"/>
    <property type="match status" value="1"/>
</dbReference>
<name>A0A6C7E7R1_ILUCY</name>
<evidence type="ECO:0000256" key="5">
    <source>
        <dbReference type="ARBA" id="ARBA00022862"/>
    </source>
</evidence>
<evidence type="ECO:0000256" key="8">
    <source>
        <dbReference type="ARBA" id="ARBA00023284"/>
    </source>
</evidence>
<reference evidence="14 15" key="1">
    <citation type="journal article" date="2013" name="Int. J. Syst. Evol. Microbiol.">
        <title>Ilumatobacter nonamiense sp. nov. and Ilumatobacter coccineum sp. nov., isolated from seashore sand.</title>
        <authorList>
            <person name="Matsumoto A."/>
            <person name="Kasai H."/>
            <person name="Matsuo Y."/>
            <person name="Shizuri Y."/>
            <person name="Ichikawa N."/>
            <person name="Fujita N."/>
            <person name="Omura S."/>
            <person name="Takahashi Y."/>
        </authorList>
    </citation>
    <scope>NUCLEOTIDE SEQUENCE [LARGE SCALE GENOMIC DNA]</scope>
    <source>
        <strain evidence="15">NBRC 103263 / KCTC 29153 / YM16-304</strain>
    </source>
</reference>
<evidence type="ECO:0000256" key="6">
    <source>
        <dbReference type="ARBA" id="ARBA00023002"/>
    </source>
</evidence>
<keyword evidence="5" id="KW-0049">Antioxidant</keyword>
<comment type="function">
    <text evidence="1">Thiol-specific peroxidase that catalyzes the reduction of hydrogen peroxide and organic hydroperoxides to water and alcohols, respectively. Plays a role in cell protection against oxidative stress by detoxifying peroxides and as sensor of hydrogen peroxide-mediated signaling events.</text>
</comment>
<dbReference type="InterPro" id="IPR036249">
    <property type="entry name" value="Thioredoxin-like_sf"/>
</dbReference>
<dbReference type="PANTHER" id="PTHR42801">
    <property type="entry name" value="THIOREDOXIN-DEPENDENT PEROXIDE REDUCTASE"/>
    <property type="match status" value="1"/>
</dbReference>
<protein>
    <recommendedName>
        <fullName evidence="3">thioredoxin-dependent peroxiredoxin</fullName>
        <ecNumber evidence="3">1.11.1.24</ecNumber>
    </recommendedName>
    <alternativeName>
        <fullName evidence="11">Bacterioferritin comigratory protein</fullName>
    </alternativeName>
    <alternativeName>
        <fullName evidence="9">Thioredoxin peroxidase</fullName>
    </alternativeName>
</protein>
<dbReference type="Pfam" id="PF00578">
    <property type="entry name" value="AhpC-TSA"/>
    <property type="match status" value="1"/>
</dbReference>
<evidence type="ECO:0000256" key="3">
    <source>
        <dbReference type="ARBA" id="ARBA00013017"/>
    </source>
</evidence>
<gene>
    <name evidence="14" type="primary">bcp</name>
    <name evidence="14" type="ORF">YM304_17780</name>
</gene>
<dbReference type="KEGG" id="aym:YM304_17780"/>
<dbReference type="GO" id="GO:0005737">
    <property type="term" value="C:cytoplasm"/>
    <property type="evidence" value="ECO:0007669"/>
    <property type="project" value="TreeGrafter"/>
</dbReference>
<comment type="catalytic activity">
    <reaction evidence="12">
        <text>a hydroperoxide + [thioredoxin]-dithiol = an alcohol + [thioredoxin]-disulfide + H2O</text>
        <dbReference type="Rhea" id="RHEA:62620"/>
        <dbReference type="Rhea" id="RHEA-COMP:10698"/>
        <dbReference type="Rhea" id="RHEA-COMP:10700"/>
        <dbReference type="ChEBI" id="CHEBI:15377"/>
        <dbReference type="ChEBI" id="CHEBI:29950"/>
        <dbReference type="ChEBI" id="CHEBI:30879"/>
        <dbReference type="ChEBI" id="CHEBI:35924"/>
        <dbReference type="ChEBI" id="CHEBI:50058"/>
        <dbReference type="EC" id="1.11.1.24"/>
    </reaction>
</comment>
<keyword evidence="4 14" id="KW-0575">Peroxidase</keyword>
<evidence type="ECO:0000256" key="1">
    <source>
        <dbReference type="ARBA" id="ARBA00003330"/>
    </source>
</evidence>
<dbReference type="InterPro" id="IPR000866">
    <property type="entry name" value="AhpC/TSA"/>
</dbReference>
<evidence type="ECO:0000256" key="10">
    <source>
        <dbReference type="ARBA" id="ARBA00038489"/>
    </source>
</evidence>
<comment type="subunit">
    <text evidence="2">Monomer.</text>
</comment>
<dbReference type="EC" id="1.11.1.24" evidence="3"/>
<evidence type="ECO:0000256" key="7">
    <source>
        <dbReference type="ARBA" id="ARBA00023157"/>
    </source>
</evidence>